<gene>
    <name evidence="7" type="ORF">SAMN05421548_12937</name>
</gene>
<accession>A0A1G6Z0N9</accession>
<dbReference type="GO" id="GO:0046872">
    <property type="term" value="F:metal ion binding"/>
    <property type="evidence" value="ECO:0007669"/>
    <property type="project" value="UniProtKB-KW"/>
</dbReference>
<keyword evidence="8" id="KW-1185">Reference proteome</keyword>
<proteinExistence type="inferred from homology"/>
<dbReference type="GO" id="GO:0016787">
    <property type="term" value="F:hydrolase activity"/>
    <property type="evidence" value="ECO:0007669"/>
    <property type="project" value="UniProtKB-KW"/>
</dbReference>
<dbReference type="PANTHER" id="PTHR42988">
    <property type="entry name" value="PHOSPHOHYDROLASE"/>
    <property type="match status" value="1"/>
</dbReference>
<dbReference type="Pfam" id="PF00149">
    <property type="entry name" value="Metallophos"/>
    <property type="match status" value="1"/>
</dbReference>
<evidence type="ECO:0000256" key="4">
    <source>
        <dbReference type="ARBA" id="ARBA00025742"/>
    </source>
</evidence>
<keyword evidence="5" id="KW-1133">Transmembrane helix</keyword>
<keyword evidence="5" id="KW-0472">Membrane</keyword>
<dbReference type="InterPro" id="IPR029052">
    <property type="entry name" value="Metallo-depent_PP-like"/>
</dbReference>
<dbReference type="AlphaFoldDB" id="A0A1G6Z0N9"/>
<feature type="domain" description="Calcineurin-like phosphoesterase" evidence="6">
    <location>
        <begin position="6"/>
        <end position="260"/>
    </location>
</feature>
<organism evidence="7 8">
    <name type="scientific">Paraburkholderia lycopersici</name>
    <dbReference type="NCBI Taxonomy" id="416944"/>
    <lineage>
        <taxon>Bacteria</taxon>
        <taxon>Pseudomonadati</taxon>
        <taxon>Pseudomonadota</taxon>
        <taxon>Betaproteobacteria</taxon>
        <taxon>Burkholderiales</taxon>
        <taxon>Burkholderiaceae</taxon>
        <taxon>Paraburkholderia</taxon>
    </lineage>
</organism>
<feature type="transmembrane region" description="Helical" evidence="5">
    <location>
        <begin position="97"/>
        <end position="115"/>
    </location>
</feature>
<protein>
    <submittedName>
        <fullName evidence="7">3',5'-cyclic AMP phosphodiesterase CpdA</fullName>
    </submittedName>
</protein>
<evidence type="ECO:0000259" key="6">
    <source>
        <dbReference type="Pfam" id="PF00149"/>
    </source>
</evidence>
<dbReference type="InterPro" id="IPR050884">
    <property type="entry name" value="CNP_phosphodiesterase-III"/>
</dbReference>
<dbReference type="SUPFAM" id="SSF56300">
    <property type="entry name" value="Metallo-dependent phosphatases"/>
    <property type="match status" value="1"/>
</dbReference>
<dbReference type="Gene3D" id="3.60.21.10">
    <property type="match status" value="1"/>
</dbReference>
<evidence type="ECO:0000256" key="3">
    <source>
        <dbReference type="ARBA" id="ARBA00023004"/>
    </source>
</evidence>
<dbReference type="InterPro" id="IPR004843">
    <property type="entry name" value="Calcineurin-like_PHP"/>
</dbReference>
<dbReference type="OrthoDB" id="1489171at2"/>
<dbReference type="STRING" id="416944.SAMN05421548_12937"/>
<keyword evidence="3" id="KW-0408">Iron</keyword>
<evidence type="ECO:0000313" key="8">
    <source>
        <dbReference type="Proteomes" id="UP000198908"/>
    </source>
</evidence>
<reference evidence="8" key="1">
    <citation type="submission" date="2016-09" db="EMBL/GenBank/DDBJ databases">
        <authorList>
            <person name="Varghese N."/>
            <person name="Submissions S."/>
        </authorList>
    </citation>
    <scope>NUCLEOTIDE SEQUENCE [LARGE SCALE GENOMIC DNA]</scope>
    <source>
        <strain evidence="8">TNe-862</strain>
    </source>
</reference>
<keyword evidence="5" id="KW-0812">Transmembrane</keyword>
<dbReference type="RefSeq" id="WP_092003173.1">
    <property type="nucleotide sequence ID" value="NZ_FMYQ01000029.1"/>
</dbReference>
<evidence type="ECO:0000256" key="2">
    <source>
        <dbReference type="ARBA" id="ARBA00022801"/>
    </source>
</evidence>
<evidence type="ECO:0000256" key="5">
    <source>
        <dbReference type="SAM" id="Phobius"/>
    </source>
</evidence>
<feature type="transmembrane region" description="Helical" evidence="5">
    <location>
        <begin position="121"/>
        <end position="140"/>
    </location>
</feature>
<dbReference type="EMBL" id="FMYQ01000029">
    <property type="protein sequence ID" value="SDD96168.1"/>
    <property type="molecule type" value="Genomic_DNA"/>
</dbReference>
<keyword evidence="2" id="KW-0378">Hydrolase</keyword>
<comment type="similarity">
    <text evidence="4">Belongs to the cyclic nucleotide phosphodiesterase class-III family.</text>
</comment>
<sequence>MKSKRTILHLSDLHFGRGFQEDKWNDALEKAVAAHPDIVIVTGDLVNSPWRWQVPKVFNELTSFRNTLRERTGNEVEMLLVPGNHDTRFSGVLPLQWLTWIALALLLTGAILAWRSFHSPWYWAPFACVGAAGLVLRLCLTRDFKRTYGDLYRSTPQAFPAIKLGVIPFDSASVPVWSAQGKLRKDAIHAIRAVSQAPDMTDPKAHANDIFWVAAVHHHPLPIPYYAKSEPQLIMQNAGTLLAELTKAGVPLVLHGHKHHSHFSRLSIRKPNQDFHEIGVVAAGTSSQGAGASHAFNVMEVDEDQRVEIYVYEAKPGGTFDRRHVASLASSDQYKSRDLSMAGSTAKAGCDFMLSSAEITKFGDSVVVREFSGLTALGEALRELPGVFRAKCDNGEVEPFEVAVHSSGTPSLSKIEETTSTHETSTRLALVPDSLKCGATGVDFHLRTWITNAFALNAHQYFQMYLEEVPSLIEEMKFDVPQDIVVRHLTLQLRFPAASAIPAGSVFQVRSDSKSPWRDLPSDNFHHIRTAPALLAHVRAPKPGSQYRFYWRVPASAPEPASRHAARYQEALIGDAFQDATEAFGDMFMELLAACESIASDELKAEQRTDEISLALYAYNRSSCELTLVGAAGEIIEDTALILQFRYGLGLPGRALKLGEMTVFDRQPLSQQLSTPAPGHLLYGNTKSPGTDGRIGTAIAFPLWSDNDPSRTPYAVMCALVNGDGGHLKMQDTGEDAALSNFHALVRQQTESFIRQAILTKH</sequence>
<name>A0A1G6Z0N9_9BURK</name>
<dbReference type="PANTHER" id="PTHR42988:SF2">
    <property type="entry name" value="CYCLIC NUCLEOTIDE PHOSPHODIESTERASE CBUA0032-RELATED"/>
    <property type="match status" value="1"/>
</dbReference>
<evidence type="ECO:0000313" key="7">
    <source>
        <dbReference type="EMBL" id="SDD96168.1"/>
    </source>
</evidence>
<evidence type="ECO:0000256" key="1">
    <source>
        <dbReference type="ARBA" id="ARBA00022723"/>
    </source>
</evidence>
<dbReference type="Proteomes" id="UP000198908">
    <property type="component" value="Unassembled WGS sequence"/>
</dbReference>
<keyword evidence="1" id="KW-0479">Metal-binding</keyword>